<evidence type="ECO:0000256" key="1">
    <source>
        <dbReference type="SAM" id="SignalP"/>
    </source>
</evidence>
<accession>A0ABU5H7S4</accession>
<evidence type="ECO:0000313" key="4">
    <source>
        <dbReference type="Proteomes" id="UP001291309"/>
    </source>
</evidence>
<dbReference type="EMBL" id="JAXIVS010000008">
    <property type="protein sequence ID" value="MDY7229361.1"/>
    <property type="molecule type" value="Genomic_DNA"/>
</dbReference>
<dbReference type="RefSeq" id="WP_321548087.1">
    <property type="nucleotide sequence ID" value="NZ_JAXIVS010000008.1"/>
</dbReference>
<sequence>MRHLKRFGLALASCLVLTACGMGITSSPQETDARLALYVSPCDSPAPLKLHAGEKVPDSYIIVFDEDLDDPFARIEQLERKHGFTASSRWEAALKGFAATLSPETVGSLRCEDDVDYINENGYVQVD</sequence>
<keyword evidence="4" id="KW-1185">Reference proteome</keyword>
<dbReference type="Proteomes" id="UP001291309">
    <property type="component" value="Unassembled WGS sequence"/>
</dbReference>
<dbReference type="PROSITE" id="PS51257">
    <property type="entry name" value="PROKAR_LIPOPROTEIN"/>
    <property type="match status" value="1"/>
</dbReference>
<comment type="caution">
    <text evidence="3">The sequence shown here is derived from an EMBL/GenBank/DDBJ whole genome shotgun (WGS) entry which is preliminary data.</text>
</comment>
<reference evidence="3 4" key="1">
    <citation type="submission" date="2023-12" db="EMBL/GenBank/DDBJ databases">
        <title>the genome sequence of Hyalangium sp. s54d21.</title>
        <authorList>
            <person name="Zhang X."/>
        </authorList>
    </citation>
    <scope>NUCLEOTIDE SEQUENCE [LARGE SCALE GENOMIC DNA]</scope>
    <source>
        <strain evidence="4">s54d21</strain>
    </source>
</reference>
<dbReference type="Gene3D" id="3.30.70.80">
    <property type="entry name" value="Peptidase S8 propeptide/proteinase inhibitor I9"/>
    <property type="match status" value="1"/>
</dbReference>
<dbReference type="InterPro" id="IPR037045">
    <property type="entry name" value="S8pro/Inhibitor_I9_sf"/>
</dbReference>
<proteinExistence type="predicted"/>
<feature type="signal peptide" evidence="1">
    <location>
        <begin position="1"/>
        <end position="21"/>
    </location>
</feature>
<feature type="chain" id="PRO_5047141100" description="Inhibitor I9 domain-containing protein" evidence="1">
    <location>
        <begin position="22"/>
        <end position="127"/>
    </location>
</feature>
<evidence type="ECO:0000313" key="3">
    <source>
        <dbReference type="EMBL" id="MDY7229361.1"/>
    </source>
</evidence>
<evidence type="ECO:0000259" key="2">
    <source>
        <dbReference type="Pfam" id="PF05922"/>
    </source>
</evidence>
<name>A0ABU5H7S4_9BACT</name>
<dbReference type="Pfam" id="PF05922">
    <property type="entry name" value="Inhibitor_I9"/>
    <property type="match status" value="1"/>
</dbReference>
<protein>
    <recommendedName>
        <fullName evidence="2">Inhibitor I9 domain-containing protein</fullName>
    </recommendedName>
</protein>
<feature type="domain" description="Inhibitor I9" evidence="2">
    <location>
        <begin position="60"/>
        <end position="126"/>
    </location>
</feature>
<dbReference type="InterPro" id="IPR010259">
    <property type="entry name" value="S8pro/Inhibitor_I9"/>
</dbReference>
<organism evidence="3 4">
    <name type="scientific">Hyalangium rubrum</name>
    <dbReference type="NCBI Taxonomy" id="3103134"/>
    <lineage>
        <taxon>Bacteria</taxon>
        <taxon>Pseudomonadati</taxon>
        <taxon>Myxococcota</taxon>
        <taxon>Myxococcia</taxon>
        <taxon>Myxococcales</taxon>
        <taxon>Cystobacterineae</taxon>
        <taxon>Archangiaceae</taxon>
        <taxon>Hyalangium</taxon>
    </lineage>
</organism>
<keyword evidence="1" id="KW-0732">Signal</keyword>
<gene>
    <name evidence="3" type="ORF">SYV04_23410</name>
</gene>
<dbReference type="SUPFAM" id="SSF54897">
    <property type="entry name" value="Protease propeptides/inhibitors"/>
    <property type="match status" value="1"/>
</dbReference>